<keyword evidence="5 6" id="KW-0472">Membrane</keyword>
<keyword evidence="3 7" id="KW-0812">Transmembrane</keyword>
<comment type="function">
    <text evidence="6">Involved in the retrieval of endoplasmic reticulum membrane proteins from the early Golgi compartment.</text>
</comment>
<dbReference type="EMBL" id="JBJQND010000011">
    <property type="protein sequence ID" value="KAL3861097.1"/>
    <property type="molecule type" value="Genomic_DNA"/>
</dbReference>
<evidence type="ECO:0000313" key="8">
    <source>
        <dbReference type="EMBL" id="KAL3861095.1"/>
    </source>
</evidence>
<protein>
    <recommendedName>
        <fullName evidence="6">Protein RER1</fullName>
    </recommendedName>
</protein>
<dbReference type="EMBL" id="JBJQND010000011">
    <property type="protein sequence ID" value="KAL3861096.1"/>
    <property type="molecule type" value="Genomic_DNA"/>
</dbReference>
<feature type="transmembrane region" description="Helical" evidence="7">
    <location>
        <begin position="149"/>
        <end position="166"/>
    </location>
</feature>
<feature type="transmembrane region" description="Helical" evidence="7">
    <location>
        <begin position="44"/>
        <end position="62"/>
    </location>
</feature>
<dbReference type="Pfam" id="PF03248">
    <property type="entry name" value="Rer1"/>
    <property type="match status" value="1"/>
</dbReference>
<comment type="caution">
    <text evidence="8">The sequence shown here is derived from an EMBL/GenBank/DDBJ whole genome shotgun (WGS) entry which is preliminary data.</text>
</comment>
<dbReference type="EMBL" id="JBJQND010000011">
    <property type="protein sequence ID" value="KAL3861095.1"/>
    <property type="molecule type" value="Genomic_DNA"/>
</dbReference>
<evidence type="ECO:0000256" key="2">
    <source>
        <dbReference type="ARBA" id="ARBA00006070"/>
    </source>
</evidence>
<accession>A0ABD3VHQ6</accession>
<comment type="similarity">
    <text evidence="2 6">Belongs to the RER1 family.</text>
</comment>
<dbReference type="Proteomes" id="UP001634394">
    <property type="component" value="Unassembled WGS sequence"/>
</dbReference>
<reference evidence="8 9" key="1">
    <citation type="submission" date="2024-11" db="EMBL/GenBank/DDBJ databases">
        <title>Chromosome-level genome assembly of the freshwater bivalve Anodonta woodiana.</title>
        <authorList>
            <person name="Chen X."/>
        </authorList>
    </citation>
    <scope>NUCLEOTIDE SEQUENCE [LARGE SCALE GENOMIC DNA]</scope>
    <source>
        <strain evidence="8">MN2024</strain>
        <tissue evidence="8">Gills</tissue>
    </source>
</reference>
<feature type="transmembrane region" description="Helical" evidence="7">
    <location>
        <begin position="68"/>
        <end position="86"/>
    </location>
</feature>
<organism evidence="8 9">
    <name type="scientific">Sinanodonta woodiana</name>
    <name type="common">Chinese pond mussel</name>
    <name type="synonym">Anodonta woodiana</name>
    <dbReference type="NCBI Taxonomy" id="1069815"/>
    <lineage>
        <taxon>Eukaryota</taxon>
        <taxon>Metazoa</taxon>
        <taxon>Spiralia</taxon>
        <taxon>Lophotrochozoa</taxon>
        <taxon>Mollusca</taxon>
        <taxon>Bivalvia</taxon>
        <taxon>Autobranchia</taxon>
        <taxon>Heteroconchia</taxon>
        <taxon>Palaeoheterodonta</taxon>
        <taxon>Unionida</taxon>
        <taxon>Unionoidea</taxon>
        <taxon>Unionidae</taxon>
        <taxon>Unioninae</taxon>
        <taxon>Sinanodonta</taxon>
    </lineage>
</organism>
<evidence type="ECO:0000256" key="3">
    <source>
        <dbReference type="ARBA" id="ARBA00022692"/>
    </source>
</evidence>
<gene>
    <name evidence="8" type="ORF">ACJMK2_007170</name>
</gene>
<dbReference type="GO" id="GO:0016020">
    <property type="term" value="C:membrane"/>
    <property type="evidence" value="ECO:0007669"/>
    <property type="project" value="UniProtKB-SubCell"/>
</dbReference>
<sequence>MNSSLMDSSPGDKSPPKSPVVTFFRRLNITYQTLLDKSTPHLPLRWTFTLLLIVFYFIRVYFLQGWYIVTYALGIYLLNLFIGFLTPKIEPVAGAADSDDEGPQLPTRTSDEFRPFMRRLPEFKFWYSGTKAVVIATICTFFDALNIPVFWPILVMYFIILFVITMKRQLKHMIKHRYVPWSHGKAKYQGKADTGKVVSSQ</sequence>
<dbReference type="GO" id="GO:0005737">
    <property type="term" value="C:cytoplasm"/>
    <property type="evidence" value="ECO:0007669"/>
    <property type="project" value="UniProtKB-ARBA"/>
</dbReference>
<dbReference type="AlphaFoldDB" id="A0ABD3VHQ6"/>
<keyword evidence="4 7" id="KW-1133">Transmembrane helix</keyword>
<evidence type="ECO:0000256" key="6">
    <source>
        <dbReference type="PIRNR" id="PIRNR016013"/>
    </source>
</evidence>
<keyword evidence="9" id="KW-1185">Reference proteome</keyword>
<dbReference type="InterPro" id="IPR004932">
    <property type="entry name" value="Rer1"/>
</dbReference>
<name>A0ABD3VHQ6_SINWO</name>
<evidence type="ECO:0000256" key="7">
    <source>
        <dbReference type="SAM" id="Phobius"/>
    </source>
</evidence>
<dbReference type="PANTHER" id="PTHR10743">
    <property type="entry name" value="PROTEIN RER1"/>
    <property type="match status" value="1"/>
</dbReference>
<proteinExistence type="inferred from homology"/>
<evidence type="ECO:0000256" key="1">
    <source>
        <dbReference type="ARBA" id="ARBA00004141"/>
    </source>
</evidence>
<evidence type="ECO:0000256" key="4">
    <source>
        <dbReference type="ARBA" id="ARBA00022989"/>
    </source>
</evidence>
<comment type="subcellular location">
    <subcellularLocation>
        <location evidence="1">Membrane</location>
        <topology evidence="1">Multi-pass membrane protein</topology>
    </subcellularLocation>
</comment>
<dbReference type="PIRSF" id="PIRSF016013">
    <property type="entry name" value="AtER_Rer1p"/>
    <property type="match status" value="1"/>
</dbReference>
<evidence type="ECO:0000256" key="5">
    <source>
        <dbReference type="ARBA" id="ARBA00023136"/>
    </source>
</evidence>
<dbReference type="PANTHER" id="PTHR10743:SF0">
    <property type="entry name" value="PROTEIN RER1"/>
    <property type="match status" value="1"/>
</dbReference>
<evidence type="ECO:0000313" key="9">
    <source>
        <dbReference type="Proteomes" id="UP001634394"/>
    </source>
</evidence>